<dbReference type="SUPFAM" id="SSF55418">
    <property type="entry name" value="eIF4e-like"/>
    <property type="match status" value="1"/>
</dbReference>
<dbReference type="InterPro" id="IPR001040">
    <property type="entry name" value="TIF_eIF_4E"/>
</dbReference>
<dbReference type="GO" id="GO:0006417">
    <property type="term" value="P:regulation of translation"/>
    <property type="evidence" value="ECO:0007669"/>
    <property type="project" value="UniProtKB-KW"/>
</dbReference>
<dbReference type="GO" id="GO:0000340">
    <property type="term" value="F:RNA 7-methylguanosine cap binding"/>
    <property type="evidence" value="ECO:0007669"/>
    <property type="project" value="TreeGrafter"/>
</dbReference>
<dbReference type="InterPro" id="IPR023398">
    <property type="entry name" value="TIF_eIF4e-like"/>
</dbReference>
<evidence type="ECO:0000256" key="1">
    <source>
        <dbReference type="ARBA" id="ARBA00009860"/>
    </source>
</evidence>
<name>A0A1B6C8V5_9HEMI</name>
<accession>A0A1B6C8V5</accession>
<gene>
    <name evidence="7" type="ORF">g.17828</name>
</gene>
<comment type="similarity">
    <text evidence="1 6">Belongs to the eukaryotic initiation factor 4E family.</text>
</comment>
<dbReference type="Pfam" id="PF01652">
    <property type="entry name" value="IF4E"/>
    <property type="match status" value="1"/>
</dbReference>
<keyword evidence="3" id="KW-0810">Translation regulation</keyword>
<dbReference type="EMBL" id="GEDC01027372">
    <property type="protein sequence ID" value="JAS09926.1"/>
    <property type="molecule type" value="Transcribed_RNA"/>
</dbReference>
<evidence type="ECO:0000256" key="5">
    <source>
        <dbReference type="ARBA" id="ARBA00022917"/>
    </source>
</evidence>
<dbReference type="AlphaFoldDB" id="A0A1B6C8V5"/>
<dbReference type="FunFam" id="3.30.760.10:FF:000007">
    <property type="entry name" value="Eukaryotic translation initiation factor 4E family member 3"/>
    <property type="match status" value="1"/>
</dbReference>
<evidence type="ECO:0000256" key="2">
    <source>
        <dbReference type="ARBA" id="ARBA00022540"/>
    </source>
</evidence>
<evidence type="ECO:0000256" key="3">
    <source>
        <dbReference type="ARBA" id="ARBA00022845"/>
    </source>
</evidence>
<sequence>MASSENKFECESGGFSPVFSSSDIEKLKNNRDVVPLQTPWTFWLDRSIPGDSAEQYQANLKKIYTVSTVHEFWAVFNNIPTTDKIPNRFSYHLMRNEIKPLWEDKENIKGGTWRLKCNKLNTNRVWQELLLAAIGEQFSDCVHDADQICGVSVTVRDKDDLVQVWNVNADLANDKKVLPKIHHLVPEVEFTLAFYKLADTKAVLCHLLKRHIHHPNNFEIRSIYGLGD</sequence>
<dbReference type="PANTHER" id="PTHR11960">
    <property type="entry name" value="EUKARYOTIC TRANSLATION INITIATION FACTOR 4E RELATED"/>
    <property type="match status" value="1"/>
</dbReference>
<dbReference type="PANTHER" id="PTHR11960:SF66">
    <property type="entry name" value="EUKARYOTIC TRANSLATION INITIATION FACTOR 4E TYPE 3"/>
    <property type="match status" value="1"/>
</dbReference>
<evidence type="ECO:0000313" key="7">
    <source>
        <dbReference type="EMBL" id="JAS09926.1"/>
    </source>
</evidence>
<evidence type="ECO:0000256" key="6">
    <source>
        <dbReference type="RuleBase" id="RU004374"/>
    </source>
</evidence>
<keyword evidence="5 6" id="KW-0648">Protein biosynthesis</keyword>
<organism evidence="7">
    <name type="scientific">Clastoptera arizonana</name>
    <name type="common">Arizona spittle bug</name>
    <dbReference type="NCBI Taxonomy" id="38151"/>
    <lineage>
        <taxon>Eukaryota</taxon>
        <taxon>Metazoa</taxon>
        <taxon>Ecdysozoa</taxon>
        <taxon>Arthropoda</taxon>
        <taxon>Hexapoda</taxon>
        <taxon>Insecta</taxon>
        <taxon>Pterygota</taxon>
        <taxon>Neoptera</taxon>
        <taxon>Paraneoptera</taxon>
        <taxon>Hemiptera</taxon>
        <taxon>Auchenorrhyncha</taxon>
        <taxon>Cercopoidea</taxon>
        <taxon>Clastopteridae</taxon>
        <taxon>Clastoptera</taxon>
    </lineage>
</organism>
<protein>
    <recommendedName>
        <fullName evidence="8">EIF-4F 25 kDa subunit</fullName>
    </recommendedName>
</protein>
<reference evidence="7" key="1">
    <citation type="submission" date="2015-12" db="EMBL/GenBank/DDBJ databases">
        <title>De novo transcriptome assembly of four potential Pierce s Disease insect vectors from Arizona vineyards.</title>
        <authorList>
            <person name="Tassone E.E."/>
        </authorList>
    </citation>
    <scope>NUCLEOTIDE SEQUENCE</scope>
</reference>
<evidence type="ECO:0008006" key="8">
    <source>
        <dbReference type="Google" id="ProtNLM"/>
    </source>
</evidence>
<evidence type="ECO:0000256" key="4">
    <source>
        <dbReference type="ARBA" id="ARBA00022884"/>
    </source>
</evidence>
<keyword evidence="2 6" id="KW-0396">Initiation factor</keyword>
<dbReference type="GO" id="GO:0016281">
    <property type="term" value="C:eukaryotic translation initiation factor 4F complex"/>
    <property type="evidence" value="ECO:0007669"/>
    <property type="project" value="TreeGrafter"/>
</dbReference>
<keyword evidence="4 6" id="KW-0694">RNA-binding</keyword>
<dbReference type="Gene3D" id="3.30.760.10">
    <property type="entry name" value="RNA Cap, Translation Initiation Factor Eif4e"/>
    <property type="match status" value="1"/>
</dbReference>
<proteinExistence type="inferred from homology"/>
<dbReference type="GO" id="GO:0003743">
    <property type="term" value="F:translation initiation factor activity"/>
    <property type="evidence" value="ECO:0007669"/>
    <property type="project" value="UniProtKB-KW"/>
</dbReference>